<dbReference type="InterPro" id="IPR016040">
    <property type="entry name" value="NAD(P)-bd_dom"/>
</dbReference>
<dbReference type="PANTHER" id="PTHR48079:SF6">
    <property type="entry name" value="NAD(P)-BINDING DOMAIN-CONTAINING PROTEIN-RELATED"/>
    <property type="match status" value="1"/>
</dbReference>
<dbReference type="AlphaFoldDB" id="A0A841HUB2"/>
<dbReference type="GO" id="GO:0005737">
    <property type="term" value="C:cytoplasm"/>
    <property type="evidence" value="ECO:0007669"/>
    <property type="project" value="TreeGrafter"/>
</dbReference>
<reference evidence="2 3" key="1">
    <citation type="submission" date="2020-08" db="EMBL/GenBank/DDBJ databases">
        <title>Genomic Encyclopedia of Type Strains, Phase IV (KMG-IV): sequencing the most valuable type-strain genomes for metagenomic binning, comparative biology and taxonomic classification.</title>
        <authorList>
            <person name="Goeker M."/>
        </authorList>
    </citation>
    <scope>NUCLEOTIDE SEQUENCE [LARGE SCALE GENOMIC DNA]</scope>
    <source>
        <strain evidence="2 3">DSM 26723</strain>
    </source>
</reference>
<accession>A0A841HUB2</accession>
<comment type="caution">
    <text evidence="2">The sequence shown here is derived from an EMBL/GenBank/DDBJ whole genome shotgun (WGS) entry which is preliminary data.</text>
</comment>
<dbReference type="Pfam" id="PF13460">
    <property type="entry name" value="NAD_binding_10"/>
    <property type="match status" value="1"/>
</dbReference>
<keyword evidence="3" id="KW-1185">Reference proteome</keyword>
<dbReference type="PANTHER" id="PTHR48079">
    <property type="entry name" value="PROTEIN YEEZ"/>
    <property type="match status" value="1"/>
</dbReference>
<gene>
    <name evidence="2" type="ORF">HNQ60_004462</name>
</gene>
<dbReference type="Proteomes" id="UP000588068">
    <property type="component" value="Unassembled WGS sequence"/>
</dbReference>
<proteinExistence type="predicted"/>
<dbReference type="Gene3D" id="3.40.50.720">
    <property type="entry name" value="NAD(P)-binding Rossmann-like Domain"/>
    <property type="match status" value="1"/>
</dbReference>
<evidence type="ECO:0000259" key="1">
    <source>
        <dbReference type="Pfam" id="PF13460"/>
    </source>
</evidence>
<feature type="domain" description="NAD(P)-binding" evidence="1">
    <location>
        <begin position="7"/>
        <end position="171"/>
    </location>
</feature>
<evidence type="ECO:0000313" key="2">
    <source>
        <dbReference type="EMBL" id="MBB6095572.1"/>
    </source>
</evidence>
<dbReference type="SUPFAM" id="SSF51735">
    <property type="entry name" value="NAD(P)-binding Rossmann-fold domains"/>
    <property type="match status" value="1"/>
</dbReference>
<organism evidence="2 3">
    <name type="scientific">Povalibacter uvarum</name>
    <dbReference type="NCBI Taxonomy" id="732238"/>
    <lineage>
        <taxon>Bacteria</taxon>
        <taxon>Pseudomonadati</taxon>
        <taxon>Pseudomonadota</taxon>
        <taxon>Gammaproteobacteria</taxon>
        <taxon>Steroidobacterales</taxon>
        <taxon>Steroidobacteraceae</taxon>
        <taxon>Povalibacter</taxon>
    </lineage>
</organism>
<protein>
    <submittedName>
        <fullName evidence="2">Nucleoside-diphosphate-sugar epimerase</fullName>
    </submittedName>
</protein>
<dbReference type="InterPro" id="IPR051783">
    <property type="entry name" value="NAD(P)-dependent_oxidoreduct"/>
</dbReference>
<dbReference type="GO" id="GO:0004029">
    <property type="term" value="F:aldehyde dehydrogenase (NAD+) activity"/>
    <property type="evidence" value="ECO:0007669"/>
    <property type="project" value="TreeGrafter"/>
</dbReference>
<dbReference type="EMBL" id="JACHHZ010000005">
    <property type="protein sequence ID" value="MBB6095572.1"/>
    <property type="molecule type" value="Genomic_DNA"/>
</dbReference>
<evidence type="ECO:0000313" key="3">
    <source>
        <dbReference type="Proteomes" id="UP000588068"/>
    </source>
</evidence>
<name>A0A841HUB2_9GAMM</name>
<sequence>MHIAVLGASGVYGRHLLPQLAAAGHRIRSLVRNPAAATVAAACGAEVVAADIFDEASLRAGVAGCDVVINLATSLPRPNAQGGDFAANDRLRREGTPLLIRACRDAGVARFVQQSIAMTHGGGGDAWADEETFHPVDEQSISGAAIAAVRSMEAAVESCDLDWLILRGGLFYGPGTGFDDDWFARAAAGKLRFPGEGLDYVSLSHIADMAAATVAALERWPSRLALIIADDQPAQWRDVFAYVCSVARTAPPLSGGRPGFPSFRVRNARARELLHWRPRYTDYRAGLVR</sequence>
<dbReference type="InterPro" id="IPR036291">
    <property type="entry name" value="NAD(P)-bd_dom_sf"/>
</dbReference>
<dbReference type="RefSeq" id="WP_184334927.1">
    <property type="nucleotide sequence ID" value="NZ_JACHHZ010000005.1"/>
</dbReference>